<organism evidence="1 2">
    <name type="scientific">Aerophobetes bacterium</name>
    <dbReference type="NCBI Taxonomy" id="2030807"/>
    <lineage>
        <taxon>Bacteria</taxon>
        <taxon>Candidatus Aerophobota</taxon>
    </lineage>
</organism>
<dbReference type="Proteomes" id="UP000217838">
    <property type="component" value="Unassembled WGS sequence"/>
</dbReference>
<comment type="caution">
    <text evidence="1">The sequence shown here is derived from an EMBL/GenBank/DDBJ whole genome shotgun (WGS) entry which is preliminary data.</text>
</comment>
<dbReference type="EMBL" id="NVUU01000025">
    <property type="protein sequence ID" value="PCI95226.1"/>
    <property type="molecule type" value="Genomic_DNA"/>
</dbReference>
<dbReference type="AlphaFoldDB" id="A0A2A4YK77"/>
<gene>
    <name evidence="1" type="ORF">COB11_02695</name>
</gene>
<sequence length="103" mass="11718">MFFLYITGGNKLSFENTPDCITANRRNIKEPLSRLLKDYQISVIKSWAEKLIGGAEAPAPSFGIVVFNFSIFKPIFLQRVDCIVYPCLNPSCSKAMFFSLQNW</sequence>
<evidence type="ECO:0000313" key="2">
    <source>
        <dbReference type="Proteomes" id="UP000217838"/>
    </source>
</evidence>
<name>A0A2A4YK77_UNCAE</name>
<protein>
    <submittedName>
        <fullName evidence="1">Uncharacterized protein</fullName>
    </submittedName>
</protein>
<accession>A0A2A4YK77</accession>
<evidence type="ECO:0000313" key="1">
    <source>
        <dbReference type="EMBL" id="PCI95226.1"/>
    </source>
</evidence>
<proteinExistence type="predicted"/>
<reference evidence="2" key="1">
    <citation type="submission" date="2017-08" db="EMBL/GenBank/DDBJ databases">
        <title>A dynamic microbial community with high functional redundancy inhabits the cold, oxic subseafloor aquifer.</title>
        <authorList>
            <person name="Tully B.J."/>
            <person name="Wheat C.G."/>
            <person name="Glazer B.T."/>
            <person name="Huber J.A."/>
        </authorList>
    </citation>
    <scope>NUCLEOTIDE SEQUENCE [LARGE SCALE GENOMIC DNA]</scope>
</reference>